<organism evidence="2 3">
    <name type="scientific">Chaetoceros tenuissimus</name>
    <dbReference type="NCBI Taxonomy" id="426638"/>
    <lineage>
        <taxon>Eukaryota</taxon>
        <taxon>Sar</taxon>
        <taxon>Stramenopiles</taxon>
        <taxon>Ochrophyta</taxon>
        <taxon>Bacillariophyta</taxon>
        <taxon>Coscinodiscophyceae</taxon>
        <taxon>Chaetocerotophycidae</taxon>
        <taxon>Chaetocerotales</taxon>
        <taxon>Chaetocerotaceae</taxon>
        <taxon>Chaetoceros</taxon>
    </lineage>
</organism>
<sequence length="226" mass="24717">MSYRIEAFGVHSYPSIQKVGKDLLLGAALCISFQISCPQISSADVDISAAANLETISTTAGRGTFQNGLREPTPETPQILPPSLSGMQQNGVDAKKPIVEGLIYMEEKYDRPDFTDIIVITVRSLNEPSEILAGAKYPLSKARLPFNFKFYEANILKGKADSFRALKDKDYIVEAVVCGENSKSFPCSEDESVFSAKSISKLLPIPGIQEGDIRTPASLPLKRIER</sequence>
<reference evidence="2 3" key="1">
    <citation type="journal article" date="2021" name="Sci. Rep.">
        <title>The genome of the diatom Chaetoceros tenuissimus carries an ancient integrated fragment of an extant virus.</title>
        <authorList>
            <person name="Hongo Y."/>
            <person name="Kimura K."/>
            <person name="Takaki Y."/>
            <person name="Yoshida Y."/>
            <person name="Baba S."/>
            <person name="Kobayashi G."/>
            <person name="Nagasaki K."/>
            <person name="Hano T."/>
            <person name="Tomaru Y."/>
        </authorList>
    </citation>
    <scope>NUCLEOTIDE SEQUENCE [LARGE SCALE GENOMIC DNA]</scope>
    <source>
        <strain evidence="2 3">NIES-3715</strain>
    </source>
</reference>
<proteinExistence type="predicted"/>
<gene>
    <name evidence="2" type="ORF">CTEN210_08365</name>
</gene>
<keyword evidence="3" id="KW-1185">Reference proteome</keyword>
<dbReference type="EMBL" id="BLLK01000045">
    <property type="protein sequence ID" value="GFH51889.1"/>
    <property type="molecule type" value="Genomic_DNA"/>
</dbReference>
<accession>A0AAD3H6N1</accession>
<dbReference type="AlphaFoldDB" id="A0AAD3H6N1"/>
<name>A0AAD3H6N1_9STRA</name>
<evidence type="ECO:0000256" key="1">
    <source>
        <dbReference type="SAM" id="MobiDB-lite"/>
    </source>
</evidence>
<protein>
    <submittedName>
        <fullName evidence="2">Uncharacterized protein</fullName>
    </submittedName>
</protein>
<dbReference type="Proteomes" id="UP001054902">
    <property type="component" value="Unassembled WGS sequence"/>
</dbReference>
<comment type="caution">
    <text evidence="2">The sequence shown here is derived from an EMBL/GenBank/DDBJ whole genome shotgun (WGS) entry which is preliminary data.</text>
</comment>
<evidence type="ECO:0000313" key="2">
    <source>
        <dbReference type="EMBL" id="GFH51889.1"/>
    </source>
</evidence>
<evidence type="ECO:0000313" key="3">
    <source>
        <dbReference type="Proteomes" id="UP001054902"/>
    </source>
</evidence>
<feature type="region of interest" description="Disordered" evidence="1">
    <location>
        <begin position="62"/>
        <end position="89"/>
    </location>
</feature>